<dbReference type="EMBL" id="JANAKD010002482">
    <property type="protein sequence ID" value="KAJ3473508.1"/>
    <property type="molecule type" value="Genomic_DNA"/>
</dbReference>
<organism evidence="1 2">
    <name type="scientific">Lecanicillium saksenae</name>
    <dbReference type="NCBI Taxonomy" id="468837"/>
    <lineage>
        <taxon>Eukaryota</taxon>
        <taxon>Fungi</taxon>
        <taxon>Dikarya</taxon>
        <taxon>Ascomycota</taxon>
        <taxon>Pezizomycotina</taxon>
        <taxon>Sordariomycetes</taxon>
        <taxon>Hypocreomycetidae</taxon>
        <taxon>Hypocreales</taxon>
        <taxon>Cordycipitaceae</taxon>
        <taxon>Lecanicillium</taxon>
    </lineage>
</organism>
<dbReference type="Proteomes" id="UP001148737">
    <property type="component" value="Unassembled WGS sequence"/>
</dbReference>
<comment type="caution">
    <text evidence="1">The sequence shown here is derived from an EMBL/GenBank/DDBJ whole genome shotgun (WGS) entry which is preliminary data.</text>
</comment>
<reference evidence="1" key="1">
    <citation type="submission" date="2022-07" db="EMBL/GenBank/DDBJ databases">
        <title>Genome Sequence of Lecanicillium saksenae.</title>
        <authorList>
            <person name="Buettner E."/>
        </authorList>
    </citation>
    <scope>NUCLEOTIDE SEQUENCE</scope>
    <source>
        <strain evidence="1">VT-O1</strain>
    </source>
</reference>
<evidence type="ECO:0000313" key="2">
    <source>
        <dbReference type="Proteomes" id="UP001148737"/>
    </source>
</evidence>
<name>A0ACC1QGE8_9HYPO</name>
<sequence>MGLPDLLIICCTWQLWLCRAYASETAYWVPKPGDTVSGLGSEIAPNFMAYNTEVTDVNNISAYNTYTVLIGNSLPAQLTRTTSNGKIFLTTRGQASDANPTKTPNATPISANSSETGLERTHQASGVGTDMPSATTVSRPPTPILSGCHRNGTMFTNQEIINAAIKDFCSNAYNASKVDCFLSGDSRDQRLSFMITLEPPGQGIDVIPHLSNEIEGVSSCIKTFHLIFNSCQNGTLGSRGGTATDGHRIFDIGGWQDSI</sequence>
<proteinExistence type="predicted"/>
<gene>
    <name evidence="1" type="ORF">NLG97_g10268</name>
</gene>
<evidence type="ECO:0000313" key="1">
    <source>
        <dbReference type="EMBL" id="KAJ3473508.1"/>
    </source>
</evidence>
<accession>A0ACC1QGE8</accession>
<keyword evidence="2" id="KW-1185">Reference proteome</keyword>
<protein>
    <submittedName>
        <fullName evidence="1">Uncharacterized protein</fullName>
    </submittedName>
</protein>